<dbReference type="OrthoDB" id="582861at2"/>
<dbReference type="InParanoid" id="Q7NEC3"/>
<reference evidence="1 2" key="2">
    <citation type="journal article" date="2003" name="DNA Res.">
        <title>Complete genome structure of Gloeobacter violaceus PCC 7421, a cyanobacterium that lacks thylakoids (supplement).</title>
        <authorList>
            <person name="Nakamura Y."/>
            <person name="Kaneko T."/>
            <person name="Sato S."/>
            <person name="Mimuro M."/>
            <person name="Miyashita H."/>
            <person name="Tsuchiya T."/>
            <person name="Sasamoto S."/>
            <person name="Watanabe A."/>
            <person name="Kawashima K."/>
            <person name="Kishida Y."/>
            <person name="Kiyokawa C."/>
            <person name="Kohara M."/>
            <person name="Matsumoto M."/>
            <person name="Matsuno A."/>
            <person name="Nakazaki N."/>
            <person name="Shimpo S."/>
            <person name="Takeuchi C."/>
            <person name="Yamada M."/>
            <person name="Tabata S."/>
        </authorList>
    </citation>
    <scope>NUCLEOTIDE SEQUENCE [LARGE SCALE GENOMIC DNA]</scope>
    <source>
        <strain evidence="2">ATCC 29082 / PCC 7421</strain>
    </source>
</reference>
<gene>
    <name evidence="1" type="ordered locus">gsl3957</name>
</gene>
<proteinExistence type="predicted"/>
<keyword evidence="2" id="KW-1185">Reference proteome</keyword>
<dbReference type="EMBL" id="BA000045">
    <property type="protein sequence ID" value="BAC91898.1"/>
    <property type="molecule type" value="Genomic_DNA"/>
</dbReference>
<dbReference type="STRING" id="251221.gene:10761474"/>
<evidence type="ECO:0000313" key="2">
    <source>
        <dbReference type="Proteomes" id="UP000000557"/>
    </source>
</evidence>
<dbReference type="KEGG" id="gvi:gsl3957"/>
<dbReference type="HOGENOM" id="CLU_2916023_0_0_3"/>
<sequence>MKVNPLLSLNYRLYSLGWNSRLHRPLPPIQRLAFAIFYDFRLGYAEAHRWAAEPSAQRSTR</sequence>
<organism evidence="1 2">
    <name type="scientific">Gloeobacter violaceus (strain ATCC 29082 / PCC 7421)</name>
    <dbReference type="NCBI Taxonomy" id="251221"/>
    <lineage>
        <taxon>Bacteria</taxon>
        <taxon>Bacillati</taxon>
        <taxon>Cyanobacteriota</taxon>
        <taxon>Cyanophyceae</taxon>
        <taxon>Gloeobacterales</taxon>
        <taxon>Gloeobacteraceae</taxon>
        <taxon>Gloeobacter</taxon>
    </lineage>
</organism>
<name>Q7NEC3_GLOVI</name>
<dbReference type="EnsemblBacteria" id="BAC91898">
    <property type="protein sequence ID" value="BAC91898"/>
    <property type="gene ID" value="BAC91898"/>
</dbReference>
<dbReference type="AlphaFoldDB" id="Q7NEC3"/>
<reference evidence="1 2" key="1">
    <citation type="journal article" date="2003" name="DNA Res.">
        <title>Complete genome structure of Gloeobacter violaceus PCC 7421, a cyanobacterium that lacks thylakoids.</title>
        <authorList>
            <person name="Nakamura Y."/>
            <person name="Kaneko T."/>
            <person name="Sato S."/>
            <person name="Mimuro M."/>
            <person name="Miyashita H."/>
            <person name="Tsuchiya T."/>
            <person name="Sasamoto S."/>
            <person name="Watanabe A."/>
            <person name="Kawashima K."/>
            <person name="Kishida Y."/>
            <person name="Kiyokawa C."/>
            <person name="Kohara M."/>
            <person name="Matsumoto M."/>
            <person name="Matsuno A."/>
            <person name="Nakazaki N."/>
            <person name="Shimpo S."/>
            <person name="Takeuchi C."/>
            <person name="Yamada M."/>
            <person name="Tabata S."/>
        </authorList>
    </citation>
    <scope>NUCLEOTIDE SEQUENCE [LARGE SCALE GENOMIC DNA]</scope>
    <source>
        <strain evidence="2">ATCC 29082 / PCC 7421</strain>
    </source>
</reference>
<accession>Q7NEC3</accession>
<evidence type="ECO:0000313" key="1">
    <source>
        <dbReference type="EMBL" id="BAC91898.1"/>
    </source>
</evidence>
<protein>
    <submittedName>
        <fullName evidence="1">Gsl3957 protein</fullName>
    </submittedName>
</protein>
<dbReference type="Proteomes" id="UP000000557">
    <property type="component" value="Chromosome"/>
</dbReference>